<dbReference type="OrthoDB" id="8120565at2759"/>
<dbReference type="InterPro" id="IPR005829">
    <property type="entry name" value="Sugar_transporter_CS"/>
</dbReference>
<proteinExistence type="inferred from homology"/>
<protein>
    <submittedName>
        <fullName evidence="11">Monosaccharide-sensing protein 2-like</fullName>
    </submittedName>
</protein>
<feature type="compositionally biased region" description="Polar residues" evidence="7">
    <location>
        <begin position="396"/>
        <end position="405"/>
    </location>
</feature>
<reference evidence="10" key="1">
    <citation type="journal article" date="2013" name="Nat. Biotechnol.">
        <title>Draft genome sequence of chickpea (Cicer arietinum) provides a resource for trait improvement.</title>
        <authorList>
            <person name="Varshney R.K."/>
            <person name="Song C."/>
            <person name="Saxena R.K."/>
            <person name="Azam S."/>
            <person name="Yu S."/>
            <person name="Sharpe A.G."/>
            <person name="Cannon S."/>
            <person name="Baek J."/>
            <person name="Rosen B.D."/>
            <person name="Tar'an B."/>
            <person name="Millan T."/>
            <person name="Zhang X."/>
            <person name="Ramsay L.D."/>
            <person name="Iwata A."/>
            <person name="Wang Y."/>
            <person name="Nelson W."/>
            <person name="Farmer A.D."/>
            <person name="Gaur P.M."/>
            <person name="Soderlund C."/>
            <person name="Penmetsa R.V."/>
            <person name="Xu C."/>
            <person name="Bharti A.K."/>
            <person name="He W."/>
            <person name="Winter P."/>
            <person name="Zhao S."/>
            <person name="Hane J.K."/>
            <person name="Carrasquilla-Garcia N."/>
            <person name="Condie J.A."/>
            <person name="Upadhyaya H.D."/>
            <person name="Luo M.C."/>
            <person name="Thudi M."/>
            <person name="Gowda C.L."/>
            <person name="Singh N.P."/>
            <person name="Lichtenzveig J."/>
            <person name="Gali K.K."/>
            <person name="Rubio J."/>
            <person name="Nadarajan N."/>
            <person name="Dolezel J."/>
            <person name="Bansal K.C."/>
            <person name="Xu X."/>
            <person name="Edwards D."/>
            <person name="Zhang G."/>
            <person name="Kahl G."/>
            <person name="Gil J."/>
            <person name="Singh K.B."/>
            <person name="Datta S.K."/>
            <person name="Jackson S.A."/>
            <person name="Wang J."/>
            <person name="Cook D.R."/>
        </authorList>
    </citation>
    <scope>NUCLEOTIDE SEQUENCE [LARGE SCALE GENOMIC DNA]</scope>
    <source>
        <strain evidence="10">cv. CDC Frontier</strain>
    </source>
</reference>
<dbReference type="Pfam" id="PF00083">
    <property type="entry name" value="Sugar_tr"/>
    <property type="match status" value="2"/>
</dbReference>
<feature type="transmembrane region" description="Helical" evidence="8">
    <location>
        <begin position="163"/>
        <end position="185"/>
    </location>
</feature>
<feature type="transmembrane region" description="Helical" evidence="8">
    <location>
        <begin position="43"/>
        <end position="63"/>
    </location>
</feature>
<feature type="transmembrane region" description="Helical" evidence="8">
    <location>
        <begin position="668"/>
        <end position="691"/>
    </location>
</feature>
<dbReference type="KEGG" id="cam:101497799"/>
<dbReference type="eggNOG" id="KOG0254">
    <property type="taxonomic scope" value="Eukaryota"/>
</dbReference>
<dbReference type="FunFam" id="1.20.1250.20:FF:000461">
    <property type="entry name" value="Monosaccharide-sensing protein 3"/>
    <property type="match status" value="1"/>
</dbReference>
<dbReference type="FunFam" id="1.20.1250.20:FF:000345">
    <property type="entry name" value="Monosaccharide-sensing protein 3"/>
    <property type="match status" value="1"/>
</dbReference>
<keyword evidence="6 8" id="KW-0472">Membrane</keyword>
<evidence type="ECO:0000256" key="7">
    <source>
        <dbReference type="SAM" id="MobiDB-lite"/>
    </source>
</evidence>
<feature type="transmembrane region" description="Helical" evidence="8">
    <location>
        <begin position="133"/>
        <end position="157"/>
    </location>
</feature>
<accession>A0A1S2YT21</accession>
<feature type="compositionally biased region" description="Basic and acidic residues" evidence="7">
    <location>
        <begin position="383"/>
        <end position="394"/>
    </location>
</feature>
<dbReference type="InterPro" id="IPR036259">
    <property type="entry name" value="MFS_trans_sf"/>
</dbReference>
<evidence type="ECO:0000313" key="11">
    <source>
        <dbReference type="RefSeq" id="XP_004509464.1"/>
    </source>
</evidence>
<sequence length="743" mass="79956">MREVVMVATAATLGNLLVGWDSSTIAGGMSYIKEEFKLETNPSLEGLIVSMSFLTGTFVTIFSGTVSDILGRRPMLITSSIMFFFSGLVMSWAPNVPVVLLSRLFNGIALSLTMTLTPLYISEIAPPDIRGLLNTLPQFSCSFGMFMAYIMVFSISLMDSPSWRGMLGIVSFPSVAYFLLAAFYLPESPPWLVSKGRISEAKRVLRRIRGVEDVSGELALLAEGMNPGGEAITLEEYIVAPASEPISNKEAGKDCIKLYGPNHGVSMIAQQVTGQGNMISRSMSTMSRQGSAVSQAGSSLKDPIVNLFSSMHENSPSESEGLGRSLMIPKVWSVSSMGDYGHSRGSPFIPKVCSVSSMGDHDQSPFGTSENLHAPLLLHQGTEKDKSFGSRDKLTMGSNSNNNLRSNTGLIHGNAGGDIPKNTNIGGGWQLVYKSITGTKGGVKKEVGGHLQRVYLHADPTALSQQGSFASPSGHDLHADHESFQAAALVSHSVLGLNKDMKIKPEVIPKRSGWEGLFEPGVQRALVVGIGLQVLQQAAGINGFIYYAPEILDQAGVGALLSNLGISSASSSLLVNIITTFCMLPCIALSMRLMDISGRRSILLYTVPILVVSLMVLVLRDLFHLSSILNASITAICVVTYESIFCMGFGVIPNILCSEIFPTSVRGICISICSLTYWICTLIITSSFPFLLQHLGLTGVFALFVVGCIISWIFVYLKVPETKGMPLEVIIEFFAIGSKPESY</sequence>
<keyword evidence="10" id="KW-1185">Reference proteome</keyword>
<evidence type="ECO:0000256" key="1">
    <source>
        <dbReference type="ARBA" id="ARBA00004141"/>
    </source>
</evidence>
<feature type="transmembrane region" description="Helical" evidence="8">
    <location>
        <begin position="602"/>
        <end position="619"/>
    </location>
</feature>
<feature type="transmembrane region" description="Helical" evidence="8">
    <location>
        <begin position="631"/>
        <end position="656"/>
    </location>
</feature>
<feature type="domain" description="Major facilitator superfamily (MFS) profile" evidence="9">
    <location>
        <begin position="7"/>
        <end position="723"/>
    </location>
</feature>
<dbReference type="InterPro" id="IPR050814">
    <property type="entry name" value="Myo-inositol_Transporter"/>
</dbReference>
<dbReference type="Proteomes" id="UP000087171">
    <property type="component" value="Chromosome Ca7"/>
</dbReference>
<dbReference type="GO" id="GO:0016020">
    <property type="term" value="C:membrane"/>
    <property type="evidence" value="ECO:0007669"/>
    <property type="project" value="UniProtKB-SubCell"/>
</dbReference>
<evidence type="ECO:0000256" key="3">
    <source>
        <dbReference type="ARBA" id="ARBA00022448"/>
    </source>
</evidence>
<dbReference type="RefSeq" id="XP_004509464.1">
    <property type="nucleotide sequence ID" value="XM_004509407.3"/>
</dbReference>
<dbReference type="STRING" id="3827.A0A1S2YT21"/>
<feature type="transmembrane region" description="Helical" evidence="8">
    <location>
        <begin position="568"/>
        <end position="590"/>
    </location>
</feature>
<feature type="transmembrane region" description="Helical" evidence="8">
    <location>
        <begin position="75"/>
        <end position="94"/>
    </location>
</feature>
<keyword evidence="5 8" id="KW-1133">Transmembrane helix</keyword>
<dbReference type="AlphaFoldDB" id="A0A1S2YT21"/>
<dbReference type="Gene3D" id="1.20.1250.20">
    <property type="entry name" value="MFS general substrate transporter like domains"/>
    <property type="match status" value="2"/>
</dbReference>
<dbReference type="PANTHER" id="PTHR48020">
    <property type="entry name" value="PROTON MYO-INOSITOL COTRANSPORTER"/>
    <property type="match status" value="1"/>
</dbReference>
<dbReference type="PROSITE" id="PS50850">
    <property type="entry name" value="MFS"/>
    <property type="match status" value="1"/>
</dbReference>
<dbReference type="PROSITE" id="PS00216">
    <property type="entry name" value="SUGAR_TRANSPORT_1"/>
    <property type="match status" value="1"/>
</dbReference>
<comment type="subcellular location">
    <subcellularLocation>
        <location evidence="1">Membrane</location>
        <topology evidence="1">Multi-pass membrane protein</topology>
    </subcellularLocation>
</comment>
<dbReference type="SUPFAM" id="SSF103473">
    <property type="entry name" value="MFS general substrate transporter"/>
    <property type="match status" value="1"/>
</dbReference>
<evidence type="ECO:0000256" key="4">
    <source>
        <dbReference type="ARBA" id="ARBA00022692"/>
    </source>
</evidence>
<dbReference type="GeneID" id="101497799"/>
<feature type="transmembrane region" description="Helical" evidence="8">
    <location>
        <begin position="697"/>
        <end position="717"/>
    </location>
</feature>
<keyword evidence="4 8" id="KW-0812">Transmembrane</keyword>
<evidence type="ECO:0000259" key="9">
    <source>
        <dbReference type="PROSITE" id="PS50850"/>
    </source>
</evidence>
<reference evidence="11" key="2">
    <citation type="submission" date="2025-08" db="UniProtKB">
        <authorList>
            <consortium name="RefSeq"/>
        </authorList>
    </citation>
    <scope>IDENTIFICATION</scope>
    <source>
        <tissue evidence="11">Etiolated seedlings</tissue>
    </source>
</reference>
<dbReference type="PANTHER" id="PTHR48020:SF35">
    <property type="entry name" value="SUGAR TRANSPORTER"/>
    <property type="match status" value="1"/>
</dbReference>
<dbReference type="InterPro" id="IPR003663">
    <property type="entry name" value="Sugar/inositol_transpt"/>
</dbReference>
<comment type="similarity">
    <text evidence="2">Belongs to the major facilitator superfamily. Sugar transporter (TC 2.A.1.1) family.</text>
</comment>
<organism evidence="10 11">
    <name type="scientific">Cicer arietinum</name>
    <name type="common">Chickpea</name>
    <name type="synonym">Garbanzo</name>
    <dbReference type="NCBI Taxonomy" id="3827"/>
    <lineage>
        <taxon>Eukaryota</taxon>
        <taxon>Viridiplantae</taxon>
        <taxon>Streptophyta</taxon>
        <taxon>Embryophyta</taxon>
        <taxon>Tracheophyta</taxon>
        <taxon>Spermatophyta</taxon>
        <taxon>Magnoliopsida</taxon>
        <taxon>eudicotyledons</taxon>
        <taxon>Gunneridae</taxon>
        <taxon>Pentapetalae</taxon>
        <taxon>rosids</taxon>
        <taxon>fabids</taxon>
        <taxon>Fabales</taxon>
        <taxon>Fabaceae</taxon>
        <taxon>Papilionoideae</taxon>
        <taxon>50 kb inversion clade</taxon>
        <taxon>NPAAA clade</taxon>
        <taxon>Hologalegina</taxon>
        <taxon>IRL clade</taxon>
        <taxon>Cicereae</taxon>
        <taxon>Cicer</taxon>
    </lineage>
</organism>
<feature type="transmembrane region" description="Helical" evidence="8">
    <location>
        <begin position="100"/>
        <end position="121"/>
    </location>
</feature>
<dbReference type="PRINTS" id="PR00171">
    <property type="entry name" value="SUGRTRNSPORT"/>
</dbReference>
<name>A0A1S2YT21_CICAR</name>
<gene>
    <name evidence="11" type="primary">LOC101497799</name>
</gene>
<feature type="region of interest" description="Disordered" evidence="7">
    <location>
        <begin position="383"/>
        <end position="405"/>
    </location>
</feature>
<evidence type="ECO:0000256" key="8">
    <source>
        <dbReference type="SAM" id="Phobius"/>
    </source>
</evidence>
<dbReference type="GO" id="GO:0022857">
    <property type="term" value="F:transmembrane transporter activity"/>
    <property type="evidence" value="ECO:0007669"/>
    <property type="project" value="InterPro"/>
</dbReference>
<evidence type="ECO:0000313" key="10">
    <source>
        <dbReference type="Proteomes" id="UP000087171"/>
    </source>
</evidence>
<dbReference type="PaxDb" id="3827-XP_004509464.1"/>
<evidence type="ECO:0000256" key="5">
    <source>
        <dbReference type="ARBA" id="ARBA00022989"/>
    </source>
</evidence>
<evidence type="ECO:0000256" key="6">
    <source>
        <dbReference type="ARBA" id="ARBA00023136"/>
    </source>
</evidence>
<evidence type="ECO:0000256" key="2">
    <source>
        <dbReference type="ARBA" id="ARBA00010992"/>
    </source>
</evidence>
<dbReference type="InterPro" id="IPR005828">
    <property type="entry name" value="MFS_sugar_transport-like"/>
</dbReference>
<dbReference type="InterPro" id="IPR020846">
    <property type="entry name" value="MFS_dom"/>
</dbReference>
<keyword evidence="3" id="KW-0813">Transport</keyword>